<dbReference type="EMBL" id="CP084930">
    <property type="protein sequence ID" value="USI72043.1"/>
    <property type="molecule type" value="Genomic_DNA"/>
</dbReference>
<dbReference type="Proteomes" id="UP001056937">
    <property type="component" value="Chromosome 1"/>
</dbReference>
<evidence type="ECO:0000313" key="2">
    <source>
        <dbReference type="EMBL" id="USI72043.1"/>
    </source>
</evidence>
<dbReference type="Pfam" id="PF05258">
    <property type="entry name" value="DciA"/>
    <property type="match status" value="1"/>
</dbReference>
<dbReference type="InterPro" id="IPR010593">
    <property type="entry name" value="DUF1159"/>
</dbReference>
<name>A0ABY4X571_9SPHN</name>
<dbReference type="PIRSF" id="PIRSF032064">
    <property type="entry name" value="UCP032064"/>
    <property type="match status" value="1"/>
</dbReference>
<keyword evidence="3" id="KW-1185">Reference proteome</keyword>
<feature type="region of interest" description="Disordered" evidence="1">
    <location>
        <begin position="1"/>
        <end position="29"/>
    </location>
</feature>
<evidence type="ECO:0000256" key="1">
    <source>
        <dbReference type="SAM" id="MobiDB-lite"/>
    </source>
</evidence>
<feature type="region of interest" description="Disordered" evidence="1">
    <location>
        <begin position="130"/>
        <end position="153"/>
    </location>
</feature>
<organism evidence="2 3">
    <name type="scientific">Sphingomonas morindae</name>
    <dbReference type="NCBI Taxonomy" id="1541170"/>
    <lineage>
        <taxon>Bacteria</taxon>
        <taxon>Pseudomonadati</taxon>
        <taxon>Pseudomonadota</taxon>
        <taxon>Alphaproteobacteria</taxon>
        <taxon>Sphingomonadales</taxon>
        <taxon>Sphingomonadaceae</taxon>
        <taxon>Sphingomonas</taxon>
    </lineage>
</organism>
<sequence>MSEAPSPKRRSRPRPASRPAAEPARAQRPRAVAEIVPDIGRLAFRRFGFVQSAVVSRWPEIVGPKYAGVSTPESIRFPPGERAEGVLTLAVEGAHAAMLQHVAPTLIERVNRFFGYAAVARIQIRQGAARPRPAPRRAAAAAPPPALKPAALGDSLRAIGDPELRAVLESLAEGLAFTADPPRLSDS</sequence>
<dbReference type="InterPro" id="IPR007922">
    <property type="entry name" value="DciA-like"/>
</dbReference>
<gene>
    <name evidence="2" type="ORF">LHA26_12090</name>
</gene>
<protein>
    <submittedName>
        <fullName evidence="2">DUF721 domain-containing protein</fullName>
    </submittedName>
</protein>
<feature type="compositionally biased region" description="Low complexity" evidence="1">
    <location>
        <begin position="17"/>
        <end position="29"/>
    </location>
</feature>
<feature type="compositionally biased region" description="Low complexity" evidence="1">
    <location>
        <begin position="130"/>
        <end position="141"/>
    </location>
</feature>
<proteinExistence type="predicted"/>
<dbReference type="RefSeq" id="WP_252165852.1">
    <property type="nucleotide sequence ID" value="NZ_CP084930.1"/>
</dbReference>
<reference evidence="2" key="1">
    <citation type="journal article" date="2022" name="Toxins">
        <title>Genomic Analysis of Sphingopyxis sp. USTB-05 for Biodegrading Cyanobacterial Hepatotoxins.</title>
        <authorList>
            <person name="Liu C."/>
            <person name="Xu Q."/>
            <person name="Zhao Z."/>
            <person name="Zhang H."/>
            <person name="Liu X."/>
            <person name="Yin C."/>
            <person name="Liu Y."/>
            <person name="Yan H."/>
        </authorList>
    </citation>
    <scope>NUCLEOTIDE SEQUENCE</scope>
    <source>
        <strain evidence="2">NBD5</strain>
    </source>
</reference>
<evidence type="ECO:0000313" key="3">
    <source>
        <dbReference type="Proteomes" id="UP001056937"/>
    </source>
</evidence>
<accession>A0ABY4X571</accession>